<protein>
    <submittedName>
        <fullName evidence="2">Uncharacterized protein</fullName>
    </submittedName>
</protein>
<keyword evidence="3" id="KW-1185">Reference proteome</keyword>
<feature type="chain" id="PRO_5015672476" evidence="1">
    <location>
        <begin position="32"/>
        <end position="263"/>
    </location>
</feature>
<dbReference type="AlphaFoldDB" id="A0A2T0SFA6"/>
<accession>A0A2T0SFA6</accession>
<dbReference type="Proteomes" id="UP000239209">
    <property type="component" value="Unassembled WGS sequence"/>
</dbReference>
<gene>
    <name evidence="2" type="ORF">CLV70_102309</name>
</gene>
<organism evidence="2 3">
    <name type="scientific">Pseudosporangium ferrugineum</name>
    <dbReference type="NCBI Taxonomy" id="439699"/>
    <lineage>
        <taxon>Bacteria</taxon>
        <taxon>Bacillati</taxon>
        <taxon>Actinomycetota</taxon>
        <taxon>Actinomycetes</taxon>
        <taxon>Micromonosporales</taxon>
        <taxon>Micromonosporaceae</taxon>
        <taxon>Pseudosporangium</taxon>
    </lineage>
</organism>
<evidence type="ECO:0000313" key="3">
    <source>
        <dbReference type="Proteomes" id="UP000239209"/>
    </source>
</evidence>
<evidence type="ECO:0000313" key="2">
    <source>
        <dbReference type="EMBL" id="PRY32098.1"/>
    </source>
</evidence>
<feature type="signal peptide" evidence="1">
    <location>
        <begin position="1"/>
        <end position="31"/>
    </location>
</feature>
<reference evidence="2 3" key="1">
    <citation type="submission" date="2018-03" db="EMBL/GenBank/DDBJ databases">
        <title>Genomic Encyclopedia of Archaeal and Bacterial Type Strains, Phase II (KMG-II): from individual species to whole genera.</title>
        <authorList>
            <person name="Goeker M."/>
        </authorList>
    </citation>
    <scope>NUCLEOTIDE SEQUENCE [LARGE SCALE GENOMIC DNA]</scope>
    <source>
        <strain evidence="2 3">DSM 45348</strain>
    </source>
</reference>
<evidence type="ECO:0000256" key="1">
    <source>
        <dbReference type="SAM" id="SignalP"/>
    </source>
</evidence>
<keyword evidence="1" id="KW-0732">Signal</keyword>
<proteinExistence type="predicted"/>
<comment type="caution">
    <text evidence="2">The sequence shown here is derived from an EMBL/GenBank/DDBJ whole genome shotgun (WGS) entry which is preliminary data.</text>
</comment>
<dbReference type="EMBL" id="PVZG01000002">
    <property type="protein sequence ID" value="PRY32098.1"/>
    <property type="molecule type" value="Genomic_DNA"/>
</dbReference>
<name>A0A2T0SFA6_9ACTN</name>
<sequence length="263" mass="27559">MHMRLKTLGAAVAASLVLTAGAVAPARPAQASIVNWFEVIITAVSTLAANSGGGGNDAQLEAAKQQIIHAVESSKQEILAHIDAIAAADVEACTQSAVTKFAQIDSMPGSLLGPFVNGAVDCAHLSSSYFNTVQSLPAADNIGKLMGVIYAIAMTGFAKYGLSTRSLLGNLITGYEAVAVKMKPTRCGMQDALQDNEVRPRPGDPMYWIVWCEAYNGDLANTTYNTIFPASPTEADFDAVRLQAGRNTSYATAVHALPALRAA</sequence>